<dbReference type="Proteomes" id="UP000664032">
    <property type="component" value="Unassembled WGS sequence"/>
</dbReference>
<gene>
    <name evidence="1" type="ORF">JR316_0010231</name>
</gene>
<reference evidence="1" key="1">
    <citation type="submission" date="2021-10" db="EMBL/GenBank/DDBJ databases">
        <title>Psilocybe cubensis genome.</title>
        <authorList>
            <person name="Mckernan K.J."/>
            <person name="Crawford S."/>
            <person name="Trippe A."/>
            <person name="Kane L.T."/>
            <person name="Mclaughlin S."/>
        </authorList>
    </citation>
    <scope>NUCLEOTIDE SEQUENCE</scope>
    <source>
        <strain evidence="1">MGC-MH-2018</strain>
    </source>
</reference>
<accession>A0ACB8GQV5</accession>
<name>A0ACB8GQV5_PSICU</name>
<keyword evidence="2" id="KW-1185">Reference proteome</keyword>
<sequence>MFSKFNLIKAIAMTIALAVGTQAAPSNASPALVARDTEAASVDGHLFVCVNAQFVPPCNNFNFNDGQCINFVAPFQDSISSLGPDPGFTCIVFKDSNCSGESLDVSNPGISDLSQGTDLNDQISSFQCFANCLKHLSK</sequence>
<proteinExistence type="predicted"/>
<evidence type="ECO:0000313" key="1">
    <source>
        <dbReference type="EMBL" id="KAH9477998.1"/>
    </source>
</evidence>
<comment type="caution">
    <text evidence="1">The sequence shown here is derived from an EMBL/GenBank/DDBJ whole genome shotgun (WGS) entry which is preliminary data.</text>
</comment>
<dbReference type="EMBL" id="JAFIQS020000009">
    <property type="protein sequence ID" value="KAH9477998.1"/>
    <property type="molecule type" value="Genomic_DNA"/>
</dbReference>
<evidence type="ECO:0000313" key="2">
    <source>
        <dbReference type="Proteomes" id="UP000664032"/>
    </source>
</evidence>
<protein>
    <submittedName>
        <fullName evidence="1">Uncharacterized protein</fullName>
    </submittedName>
</protein>
<organism evidence="1 2">
    <name type="scientific">Psilocybe cubensis</name>
    <name type="common">Psychedelic mushroom</name>
    <name type="synonym">Stropharia cubensis</name>
    <dbReference type="NCBI Taxonomy" id="181762"/>
    <lineage>
        <taxon>Eukaryota</taxon>
        <taxon>Fungi</taxon>
        <taxon>Dikarya</taxon>
        <taxon>Basidiomycota</taxon>
        <taxon>Agaricomycotina</taxon>
        <taxon>Agaricomycetes</taxon>
        <taxon>Agaricomycetidae</taxon>
        <taxon>Agaricales</taxon>
        <taxon>Agaricineae</taxon>
        <taxon>Strophariaceae</taxon>
        <taxon>Psilocybe</taxon>
    </lineage>
</organism>